<sequence length="55" mass="6621">MNNIYGEIDHLREKLNQLIVEEEDFQEIYKLSTELDRLILLYYDYNVYSSQCVGS</sequence>
<dbReference type="RefSeq" id="WP_425278634.1">
    <property type="nucleotide sequence ID" value="NZ_CP121687.1"/>
</dbReference>
<dbReference type="EMBL" id="CP121687">
    <property type="protein sequence ID" value="WZL70194.1"/>
    <property type="molecule type" value="Genomic_DNA"/>
</dbReference>
<protein>
    <submittedName>
        <fullName evidence="2">Aspartyl-phosphate phosphatase Spo0E family protein</fullName>
    </submittedName>
</protein>
<evidence type="ECO:0000313" key="3">
    <source>
        <dbReference type="Proteomes" id="UP001486565"/>
    </source>
</evidence>
<dbReference type="SUPFAM" id="SSF140500">
    <property type="entry name" value="BAS1536-like"/>
    <property type="match status" value="1"/>
</dbReference>
<dbReference type="InterPro" id="IPR036638">
    <property type="entry name" value="HLH_DNA-bd_sf"/>
</dbReference>
<dbReference type="Gene3D" id="4.10.280.10">
    <property type="entry name" value="Helix-loop-helix DNA-binding domain"/>
    <property type="match status" value="1"/>
</dbReference>
<reference evidence="2 3" key="1">
    <citation type="submission" date="2023-03" db="EMBL/GenBank/DDBJ databases">
        <title>Novel Species.</title>
        <authorList>
            <person name="Ma S."/>
        </authorList>
    </citation>
    <scope>NUCLEOTIDE SEQUENCE [LARGE SCALE GENOMIC DNA]</scope>
    <source>
        <strain evidence="2 3">LIND6LT2</strain>
    </source>
</reference>
<name>A0ABZ2Y6F5_9FIRM</name>
<feature type="coiled-coil region" evidence="1">
    <location>
        <begin position="1"/>
        <end position="28"/>
    </location>
</feature>
<dbReference type="Pfam" id="PF09388">
    <property type="entry name" value="SpoOE-like"/>
    <property type="match status" value="1"/>
</dbReference>
<dbReference type="Proteomes" id="UP001486565">
    <property type="component" value="Chromosome"/>
</dbReference>
<proteinExistence type="predicted"/>
<evidence type="ECO:0000256" key="1">
    <source>
        <dbReference type="SAM" id="Coils"/>
    </source>
</evidence>
<keyword evidence="3" id="KW-1185">Reference proteome</keyword>
<evidence type="ECO:0000313" key="2">
    <source>
        <dbReference type="EMBL" id="WZL70194.1"/>
    </source>
</evidence>
<gene>
    <name evidence="2" type="ORF">QBE51_01300</name>
</gene>
<dbReference type="InterPro" id="IPR018540">
    <property type="entry name" value="Spo0E-like"/>
</dbReference>
<accession>A0ABZ2Y6F5</accession>
<keyword evidence="1" id="KW-0175">Coiled coil</keyword>
<dbReference type="InterPro" id="IPR037208">
    <property type="entry name" value="Spo0E-like_sf"/>
</dbReference>
<organism evidence="2 3">
    <name type="scientific">Defluviitalea saccharophila</name>
    <dbReference type="NCBI Taxonomy" id="879970"/>
    <lineage>
        <taxon>Bacteria</taxon>
        <taxon>Bacillati</taxon>
        <taxon>Bacillota</taxon>
        <taxon>Clostridia</taxon>
        <taxon>Lachnospirales</taxon>
        <taxon>Defluviitaleaceae</taxon>
        <taxon>Defluviitalea</taxon>
    </lineage>
</organism>